<dbReference type="InterPro" id="IPR028082">
    <property type="entry name" value="Peripla_BP_I"/>
</dbReference>
<dbReference type="EMBL" id="QSOE01000013">
    <property type="protein sequence ID" value="RGI91055.1"/>
    <property type="molecule type" value="Genomic_DNA"/>
</dbReference>
<keyword evidence="3" id="KW-0804">Transcription</keyword>
<evidence type="ECO:0000256" key="1">
    <source>
        <dbReference type="ARBA" id="ARBA00023015"/>
    </source>
</evidence>
<dbReference type="Gene3D" id="3.40.50.2300">
    <property type="match status" value="2"/>
</dbReference>
<dbReference type="PANTHER" id="PTHR30146">
    <property type="entry name" value="LACI-RELATED TRANSCRIPTIONAL REPRESSOR"/>
    <property type="match status" value="1"/>
</dbReference>
<evidence type="ECO:0000256" key="2">
    <source>
        <dbReference type="ARBA" id="ARBA00023125"/>
    </source>
</evidence>
<protein>
    <submittedName>
        <fullName evidence="5">LacI family transcriptional regulator</fullName>
    </submittedName>
</protein>
<organism evidence="5 6">
    <name type="scientific">Anaerobutyricum hallii</name>
    <dbReference type="NCBI Taxonomy" id="39488"/>
    <lineage>
        <taxon>Bacteria</taxon>
        <taxon>Bacillati</taxon>
        <taxon>Bacillota</taxon>
        <taxon>Clostridia</taxon>
        <taxon>Lachnospirales</taxon>
        <taxon>Lachnospiraceae</taxon>
        <taxon>Anaerobutyricum</taxon>
    </lineage>
</organism>
<dbReference type="Pfam" id="PF13377">
    <property type="entry name" value="Peripla_BP_3"/>
    <property type="match status" value="1"/>
</dbReference>
<evidence type="ECO:0000259" key="4">
    <source>
        <dbReference type="Pfam" id="PF13377"/>
    </source>
</evidence>
<dbReference type="CDD" id="cd01544">
    <property type="entry name" value="PBP1_GalR"/>
    <property type="match status" value="1"/>
</dbReference>
<feature type="domain" description="Transcriptional regulator LacI/GalR-like sensor" evidence="4">
    <location>
        <begin position="191"/>
        <end position="346"/>
    </location>
</feature>
<reference evidence="5 6" key="1">
    <citation type="submission" date="2018-08" db="EMBL/GenBank/DDBJ databases">
        <title>A genome reference for cultivated species of the human gut microbiota.</title>
        <authorList>
            <person name="Zou Y."/>
            <person name="Xue W."/>
            <person name="Luo G."/>
        </authorList>
    </citation>
    <scope>NUCLEOTIDE SEQUENCE [LARGE SCALE GENOMIC DNA]</scope>
    <source>
        <strain evidence="5 6">TM10-1AC</strain>
    </source>
</reference>
<dbReference type="GO" id="GO:0000976">
    <property type="term" value="F:transcription cis-regulatory region binding"/>
    <property type="evidence" value="ECO:0007669"/>
    <property type="project" value="TreeGrafter"/>
</dbReference>
<keyword evidence="1" id="KW-0805">Transcription regulation</keyword>
<evidence type="ECO:0000313" key="6">
    <source>
        <dbReference type="Proteomes" id="UP000262524"/>
    </source>
</evidence>
<keyword evidence="2" id="KW-0238">DNA-binding</keyword>
<dbReference type="Proteomes" id="UP000262524">
    <property type="component" value="Unassembled WGS sequence"/>
</dbReference>
<proteinExistence type="predicted"/>
<gene>
    <name evidence="5" type="ORF">DXD91_03520</name>
</gene>
<comment type="caution">
    <text evidence="5">The sequence shown here is derived from an EMBL/GenBank/DDBJ whole genome shotgun (WGS) entry which is preliminary data.</text>
</comment>
<sequence length="351" mass="39834">MFLITLSGGFYVIKRNCPPSRHFSIHRFRVLNQPDYKCKNPELEARIWAAAQEISYTPNTAAQTLKSGAPQIKTTPLTFDIFLTRFPSLSQDLFFSELFESLKKELLRQQCVPGKFLTLPEVTSMLKEKSSFSVTDTHADGIILLGKCPAELISTLQNHYHNIVGIDRNPTNFDYDEVICNGTTAAVTAMNYLISLGHKKIAYIGDCSYEARYIGYYQSLISHNLPLDYSNIYPTSQTREEGMKTMELILQREELPSAIFCANDSTALGVFDCLQRHRKKGYIPSVISIDNILESEQTKPMLTTIDIPKKEMAHHAVNLLLDRIHNQHSNAVRIELPCRLIVRESCSYCGR</sequence>
<dbReference type="AlphaFoldDB" id="A0A374NVQ4"/>
<evidence type="ECO:0000313" key="5">
    <source>
        <dbReference type="EMBL" id="RGI91055.1"/>
    </source>
</evidence>
<evidence type="ECO:0000256" key="3">
    <source>
        <dbReference type="ARBA" id="ARBA00023163"/>
    </source>
</evidence>
<dbReference type="InterPro" id="IPR010982">
    <property type="entry name" value="Lambda_DNA-bd_dom_sf"/>
</dbReference>
<dbReference type="GO" id="GO:0003700">
    <property type="term" value="F:DNA-binding transcription factor activity"/>
    <property type="evidence" value="ECO:0007669"/>
    <property type="project" value="TreeGrafter"/>
</dbReference>
<dbReference type="SUPFAM" id="SSF53822">
    <property type="entry name" value="Periplasmic binding protein-like I"/>
    <property type="match status" value="1"/>
</dbReference>
<dbReference type="PANTHER" id="PTHR30146:SF109">
    <property type="entry name" value="HTH-TYPE TRANSCRIPTIONAL REGULATOR GALS"/>
    <property type="match status" value="1"/>
</dbReference>
<name>A0A374NVQ4_9FIRM</name>
<dbReference type="Gene3D" id="1.10.260.40">
    <property type="entry name" value="lambda repressor-like DNA-binding domains"/>
    <property type="match status" value="1"/>
</dbReference>
<accession>A0A374NVQ4</accession>
<dbReference type="InterPro" id="IPR046335">
    <property type="entry name" value="LacI/GalR-like_sensor"/>
</dbReference>